<evidence type="ECO:0000313" key="2">
    <source>
        <dbReference type="EMBL" id="NOL49183.1"/>
    </source>
</evidence>
<dbReference type="GO" id="GO:0009289">
    <property type="term" value="C:pilus"/>
    <property type="evidence" value="ECO:0007669"/>
    <property type="project" value="InterPro"/>
</dbReference>
<sequence>MLGITSSAQAALINITLPLGLGQTTTTLKYERQVDYGSLYYLRMTRENRSIKTIPQTVSYTFTDISLLTKQHFTQVGWALSVPSKYQLQTSDYGDVYVDTASPNIGFIININGAQASDNIIGLNPIVSAGEQTISATVSVTAVQLRLASITPDKWIAPSFEFDLIPVAGDNQLSSASLNIAGLLSILGTSYKKSHISTENLTNWYTNTAYVSYCFTPGSFTPDKVYTGSKPLDKVVNLPPQTANQFDEQGNSLVSATFTLDVENCGALNDDKDTLWINDVKEVYVTFADVNNNNNSSDILTNTGTAKGVGFRIYPEGSPQSVHYTPTGTLIYGFPGGSHPMKSNGQATQMEYVLGAEETRKGNWNLQPFTMRPGSASKTFRVFYAKDPSQGATVTPGTVIGKATFTFSYQ</sequence>
<evidence type="ECO:0000259" key="1">
    <source>
        <dbReference type="Pfam" id="PF00419"/>
    </source>
</evidence>
<dbReference type="SUPFAM" id="SSF49401">
    <property type="entry name" value="Bacterial adhesins"/>
    <property type="match status" value="1"/>
</dbReference>
<organism evidence="2 3">
    <name type="scientific">Pelistega europaea</name>
    <dbReference type="NCBI Taxonomy" id="106147"/>
    <lineage>
        <taxon>Bacteria</taxon>
        <taxon>Pseudomonadati</taxon>
        <taxon>Pseudomonadota</taxon>
        <taxon>Betaproteobacteria</taxon>
        <taxon>Burkholderiales</taxon>
        <taxon>Alcaligenaceae</taxon>
        <taxon>Pelistega</taxon>
    </lineage>
</organism>
<accession>A0A7Y4P4Y2</accession>
<dbReference type="Gene3D" id="2.60.40.1090">
    <property type="entry name" value="Fimbrial-type adhesion domain"/>
    <property type="match status" value="1"/>
</dbReference>
<dbReference type="Pfam" id="PF00419">
    <property type="entry name" value="Fimbrial"/>
    <property type="match status" value="1"/>
</dbReference>
<evidence type="ECO:0000313" key="3">
    <source>
        <dbReference type="Proteomes" id="UP000541421"/>
    </source>
</evidence>
<proteinExistence type="predicted"/>
<protein>
    <submittedName>
        <fullName evidence="2">Type 1 fimbrial protein</fullName>
    </submittedName>
</protein>
<dbReference type="GO" id="GO:0007155">
    <property type="term" value="P:cell adhesion"/>
    <property type="evidence" value="ECO:0007669"/>
    <property type="project" value="InterPro"/>
</dbReference>
<dbReference type="RefSeq" id="WP_171588159.1">
    <property type="nucleotide sequence ID" value="NZ_JABGBO010000003.1"/>
</dbReference>
<dbReference type="EMBL" id="JABGBO010000003">
    <property type="protein sequence ID" value="NOL49183.1"/>
    <property type="molecule type" value="Genomic_DNA"/>
</dbReference>
<dbReference type="AlphaFoldDB" id="A0A7Y4P4Y2"/>
<dbReference type="InterPro" id="IPR036937">
    <property type="entry name" value="Adhesion_dom_fimbrial_sf"/>
</dbReference>
<dbReference type="Proteomes" id="UP000541421">
    <property type="component" value="Unassembled WGS sequence"/>
</dbReference>
<feature type="domain" description="Fimbrial-type adhesion" evidence="1">
    <location>
        <begin position="235"/>
        <end position="410"/>
    </location>
</feature>
<keyword evidence="3" id="KW-1185">Reference proteome</keyword>
<comment type="caution">
    <text evidence="2">The sequence shown here is derived from an EMBL/GenBank/DDBJ whole genome shotgun (WGS) entry which is preliminary data.</text>
</comment>
<gene>
    <name evidence="2" type="ORF">HKX40_03360</name>
</gene>
<dbReference type="InterPro" id="IPR008966">
    <property type="entry name" value="Adhesion_dom_sf"/>
</dbReference>
<dbReference type="InterPro" id="IPR000259">
    <property type="entry name" value="Adhesion_dom_fimbrial"/>
</dbReference>
<reference evidence="2 3" key="1">
    <citation type="submission" date="2020-05" db="EMBL/GenBank/DDBJ databases">
        <authorList>
            <person name="Niu N."/>
        </authorList>
    </citation>
    <scope>NUCLEOTIDE SEQUENCE [LARGE SCALE GENOMIC DNA]</scope>
    <source>
        <strain evidence="2 3">LMG10982</strain>
    </source>
</reference>
<name>A0A7Y4P4Y2_9BURK</name>